<accession>A0A9N9J6U1</accession>
<organism evidence="1 2">
    <name type="scientific">Acaulospora morrowiae</name>
    <dbReference type="NCBI Taxonomy" id="94023"/>
    <lineage>
        <taxon>Eukaryota</taxon>
        <taxon>Fungi</taxon>
        <taxon>Fungi incertae sedis</taxon>
        <taxon>Mucoromycota</taxon>
        <taxon>Glomeromycotina</taxon>
        <taxon>Glomeromycetes</taxon>
        <taxon>Diversisporales</taxon>
        <taxon>Acaulosporaceae</taxon>
        <taxon>Acaulospora</taxon>
    </lineage>
</organism>
<gene>
    <name evidence="1" type="ORF">AMORRO_LOCUS16186</name>
</gene>
<comment type="caution">
    <text evidence="1">The sequence shown here is derived from an EMBL/GenBank/DDBJ whole genome shotgun (WGS) entry which is preliminary data.</text>
</comment>
<evidence type="ECO:0000313" key="2">
    <source>
        <dbReference type="Proteomes" id="UP000789342"/>
    </source>
</evidence>
<dbReference type="EMBL" id="CAJVPV010042936">
    <property type="protein sequence ID" value="CAG8764806.1"/>
    <property type="molecule type" value="Genomic_DNA"/>
</dbReference>
<dbReference type="AlphaFoldDB" id="A0A9N9J6U1"/>
<keyword evidence="2" id="KW-1185">Reference proteome</keyword>
<reference evidence="1" key="1">
    <citation type="submission" date="2021-06" db="EMBL/GenBank/DDBJ databases">
        <authorList>
            <person name="Kallberg Y."/>
            <person name="Tangrot J."/>
            <person name="Rosling A."/>
        </authorList>
    </citation>
    <scope>NUCLEOTIDE SEQUENCE</scope>
    <source>
        <strain evidence="1">CL551</strain>
    </source>
</reference>
<dbReference type="Proteomes" id="UP000789342">
    <property type="component" value="Unassembled WGS sequence"/>
</dbReference>
<protein>
    <submittedName>
        <fullName evidence="1">3604_t:CDS:1</fullName>
    </submittedName>
</protein>
<evidence type="ECO:0000313" key="1">
    <source>
        <dbReference type="EMBL" id="CAG8764806.1"/>
    </source>
</evidence>
<feature type="non-terminal residue" evidence="1">
    <location>
        <position position="227"/>
    </location>
</feature>
<sequence>MNEDIYHIILEILFEDFLSLEFNYIDLKLVSKNFSKIVDKIIHSKIQEFASGSYRKDHILHLEFRPSYDFNKHKIRKYYNETYIYNNLIWTRPAYIQEDIMELNEKNEKIPIVSNRYILFHSKIIHDFYNSKAELQKELLMKNRYDGTFHWVPSGKEYYQITNENLNYNIYESKYYNFNILKPDIYNELIDKIINIDSREIDEKYKFLYSYIQSRRDLNRIYIQLKL</sequence>
<feature type="non-terminal residue" evidence="1">
    <location>
        <position position="1"/>
    </location>
</feature>
<name>A0A9N9J6U1_9GLOM</name>
<proteinExistence type="predicted"/>